<dbReference type="InterPro" id="IPR013783">
    <property type="entry name" value="Ig-like_fold"/>
</dbReference>
<dbReference type="GO" id="GO:0005509">
    <property type="term" value="F:calcium ion binding"/>
    <property type="evidence" value="ECO:0007669"/>
    <property type="project" value="InterPro"/>
</dbReference>
<dbReference type="OrthoDB" id="3801057at2"/>
<keyword evidence="1" id="KW-0677">Repeat</keyword>
<dbReference type="EMBL" id="FQVU01000003">
    <property type="protein sequence ID" value="SHG49550.1"/>
    <property type="molecule type" value="Genomic_DNA"/>
</dbReference>
<dbReference type="Gene3D" id="2.60.40.10">
    <property type="entry name" value="Immunoglobulins"/>
    <property type="match status" value="11"/>
</dbReference>
<feature type="chain" id="PRO_5012996949" evidence="3">
    <location>
        <begin position="37"/>
        <end position="1848"/>
    </location>
</feature>
<keyword evidence="3" id="KW-0732">Signal</keyword>
<dbReference type="SMART" id="SM00710">
    <property type="entry name" value="PbH1"/>
    <property type="match status" value="7"/>
</dbReference>
<gene>
    <name evidence="5" type="ORF">SAMN05443575_2093</name>
</gene>
<organism evidence="5 6">
    <name type="scientific">Jatrophihabitans endophyticus</name>
    <dbReference type="NCBI Taxonomy" id="1206085"/>
    <lineage>
        <taxon>Bacteria</taxon>
        <taxon>Bacillati</taxon>
        <taxon>Actinomycetota</taxon>
        <taxon>Actinomycetes</taxon>
        <taxon>Jatrophihabitantales</taxon>
        <taxon>Jatrophihabitantaceae</taxon>
        <taxon>Jatrophihabitans</taxon>
    </lineage>
</organism>
<dbReference type="Pfam" id="PF16640">
    <property type="entry name" value="Big_3_5"/>
    <property type="match status" value="1"/>
</dbReference>
<dbReference type="STRING" id="1206085.SAMN05443575_2093"/>
<dbReference type="PROSITE" id="PS51318">
    <property type="entry name" value="TAT"/>
    <property type="match status" value="1"/>
</dbReference>
<accession>A0A1M5KAC3</accession>
<dbReference type="PROSITE" id="PS50194">
    <property type="entry name" value="FILAMIN_REPEAT"/>
    <property type="match status" value="1"/>
</dbReference>
<dbReference type="InterPro" id="IPR006626">
    <property type="entry name" value="PbH1"/>
</dbReference>
<dbReference type="GO" id="GO:0016020">
    <property type="term" value="C:membrane"/>
    <property type="evidence" value="ECO:0007669"/>
    <property type="project" value="InterPro"/>
</dbReference>
<dbReference type="InterPro" id="IPR013098">
    <property type="entry name" value="Ig_I-set"/>
</dbReference>
<dbReference type="SUPFAM" id="SSF49313">
    <property type="entry name" value="Cadherin-like"/>
    <property type="match status" value="7"/>
</dbReference>
<proteinExistence type="predicted"/>
<evidence type="ECO:0000259" key="4">
    <source>
        <dbReference type="PROSITE" id="PS50835"/>
    </source>
</evidence>
<dbReference type="InterPro" id="IPR007110">
    <property type="entry name" value="Ig-like_dom"/>
</dbReference>
<dbReference type="PANTHER" id="PTHR44170:SF54">
    <property type="entry name" value="FI24025P1"/>
    <property type="match status" value="1"/>
</dbReference>
<dbReference type="SUPFAM" id="SSF48726">
    <property type="entry name" value="Immunoglobulin"/>
    <property type="match status" value="1"/>
</dbReference>
<evidence type="ECO:0000256" key="1">
    <source>
        <dbReference type="ARBA" id="ARBA00022737"/>
    </source>
</evidence>
<evidence type="ECO:0000256" key="2">
    <source>
        <dbReference type="ARBA" id="ARBA00023157"/>
    </source>
</evidence>
<name>A0A1M5KAC3_9ACTN</name>
<evidence type="ECO:0000256" key="3">
    <source>
        <dbReference type="SAM" id="SignalP"/>
    </source>
</evidence>
<reference evidence="5 6" key="1">
    <citation type="submission" date="2016-11" db="EMBL/GenBank/DDBJ databases">
        <authorList>
            <person name="Jaros S."/>
            <person name="Januszkiewicz K."/>
            <person name="Wedrychowicz H."/>
        </authorList>
    </citation>
    <scope>NUCLEOTIDE SEQUENCE [LARGE SCALE GENOMIC DNA]</scope>
    <source>
        <strain evidence="5 6">DSM 45627</strain>
    </source>
</reference>
<dbReference type="InterPro" id="IPR036179">
    <property type="entry name" value="Ig-like_dom_sf"/>
</dbReference>
<dbReference type="PROSITE" id="PS50835">
    <property type="entry name" value="IG_LIKE"/>
    <property type="match status" value="1"/>
</dbReference>
<evidence type="ECO:0000313" key="5">
    <source>
        <dbReference type="EMBL" id="SHG49550.1"/>
    </source>
</evidence>
<dbReference type="SUPFAM" id="SSF51126">
    <property type="entry name" value="Pectin lyase-like"/>
    <property type="match status" value="1"/>
</dbReference>
<keyword evidence="6" id="KW-1185">Reference proteome</keyword>
<sequence length="1848" mass="183160">MFRIALPSRRRTTAGIAVGALALTTAAVLTATPAAAAGATLNVTTTADIAANAGACGNSSVTTAPSPLSLREATCLANNIGGSVTIDVPAGTYNLSNGELQLGSAAGQNASIVGAGSASTIIDAGGNSRVLDLDFNLTGGVTTNISGLTIRNGADETYGGAGIIGGSNLNSSADALTLTGVVLTDNHANAASPTVTNRPGGAVQFFGGQLTITNSVIRNNSAGSSYGSGVAYGANGDASPEGLTVTGTTFTGNSGTNADTSAGTKVGGALEMFGTSGSNFSIANSRFINNSVTSNSGTTSPVGAGIWQQSGNLTVTESTFTGNSVSGGTGTPSGGAIAATGGTLTMHYNRVVGNIASAGSGLYASGSVNATDNWWGCNTGPNTTGCDTTSGGTVTAAPRLVLSGSASPAKVTGPNATSTITASFVSDSAGTNVVTSNLDVFETLPVTFSDPPGDATVTTSAGSHTKPFGSGSASIDFHSNTTAGNVATTLAFDNAIVNVPVEVDQAPAITSANSTTFAIGQAGSFTVTTTGYPSPAITETGSLPSGLTFTDNGDGTATIAGTPTGSGGTYPLNLTANNGISPNATQTLTLSVGQPPAFTSPATATFKIGTAGSFTVTTSGVPTVSTITESGTLPSGLTFTDNGDGTATIAGTPTGTGNTYPVTLTATNGVSPNGTQALTVQVNQAPAVTSNPADQTVQPGTSVSFSAAASGVPTPSVQWQRSTDGGTSFANLAGATATTYTHTATAAENGYLYRAVFTNAAGTATTTAATLNVGTAPAFTSADYTRFGAGRAGSFTVTTSGVPNATLSRTGSGFPSWLTLTDNGDGTGTLTGTPPAGSGGAYTFTLKAANGFSPSASQNFTLFVDESPVITSTDHATFTVGSAGSFAVTTTAGYPTATRVTRTGALPSGVTFVDNGNGTATLAGNPAPGTGGTYPVTITADNAGTAPATTQSFTLTVNESPAITSPDHAIFAVGTAGSFTVTADNGYPAPPALTETGTLPGGLTFTDNGDGTATLDGTPRAGTGGVYTMVVTAGNGHSTDATQTFTLTVNESARITSADHADFTKGTASTFTVTTAGGQPSTVTLSETGALPRGLSFSDNGDGTATIAGTPTESGVFGVTITASNGVQPDATQSFTLTVAGPPTITSPDTATFRADQDSFFTITTAAGTPARTTISIDGALPRGFAFVDNGDGTAGIAGNTGPHGGGRFPVTVTADNGVAPADTQTLTLIVNDPPVITSPATATFIIGAAGSQTVTTVGYPTAALTETGALPAGVTFVDNGDGTGTLAGTPDADTQGTYPVTLTAANGVGADDVQSFTLVVAKKAQAITVTSTVPDSPVVGGSYALAATADSGLPVAFTVDGATSGYGTTGQACAISDGGRVLLQHVGHCRIDYTQGGNGTYAAAPTVSDDFDIAAIATTTTVSSSQASSVYGQPVRLHAVVAAGSQFPKGTVQFSVAGDKLGDPVPVDGAGAADSVALTDTHGDALVPGSYAVRADFTPADPTTYAVSGAGITQVVNQAATTTKLAVTDTQLSATVAPVAPGAGAPSGDVVFSVAGAKVGSAPVTDGVATLDYRVPAGQARQVAAQYGGDERFTGSSDSVARRDPRITATVSSRTKPTRFGWYRTPVTVSFRCTTNGSPLVGSCPKSVTLSRSAAAQSVTRTIAAADGGMATVTVRGIDIDRSAPAVRVSGVRNGATYYGAAPTARCVGKDGLSGVASCRLTKRTSGVTTRYRATVTDKAGNTRTVTGSYRTSGIVLAGTRFTKGAWDVKPGKTYTIVVYANSRPRYYDAAVYPKKPFKRDSAFHKAGKGRWTLGVTMDRIMRTHTYWNLGVKVGATLHRVKVRARH</sequence>
<evidence type="ECO:0000313" key="6">
    <source>
        <dbReference type="Proteomes" id="UP000186132"/>
    </source>
</evidence>
<dbReference type="Pfam" id="PF07679">
    <property type="entry name" value="I-set"/>
    <property type="match status" value="1"/>
</dbReference>
<feature type="domain" description="Ig-like" evidence="4">
    <location>
        <begin position="686"/>
        <end position="772"/>
    </location>
</feature>
<dbReference type="Pfam" id="PF05345">
    <property type="entry name" value="He_PIG"/>
    <property type="match status" value="5"/>
</dbReference>
<feature type="signal peptide" evidence="3">
    <location>
        <begin position="1"/>
        <end position="36"/>
    </location>
</feature>
<dbReference type="InterPro" id="IPR011050">
    <property type="entry name" value="Pectin_lyase_fold/virulence"/>
</dbReference>
<dbReference type="InterPro" id="IPR006311">
    <property type="entry name" value="TAT_signal"/>
</dbReference>
<dbReference type="GO" id="GO:0005975">
    <property type="term" value="P:carbohydrate metabolic process"/>
    <property type="evidence" value="ECO:0007669"/>
    <property type="project" value="UniProtKB-ARBA"/>
</dbReference>
<dbReference type="RefSeq" id="WP_073389783.1">
    <property type="nucleotide sequence ID" value="NZ_FQVU01000003.1"/>
</dbReference>
<dbReference type="InterPro" id="IPR032109">
    <property type="entry name" value="Big_3_5"/>
</dbReference>
<dbReference type="GO" id="GO:0098609">
    <property type="term" value="P:cell-cell adhesion"/>
    <property type="evidence" value="ECO:0007669"/>
    <property type="project" value="TreeGrafter"/>
</dbReference>
<dbReference type="PANTHER" id="PTHR44170">
    <property type="entry name" value="PROTEIN SIDEKICK"/>
    <property type="match status" value="1"/>
</dbReference>
<dbReference type="Proteomes" id="UP000186132">
    <property type="component" value="Unassembled WGS sequence"/>
</dbReference>
<dbReference type="InterPro" id="IPR015919">
    <property type="entry name" value="Cadherin-like_sf"/>
</dbReference>
<protein>
    <submittedName>
        <fullName evidence="5">Putative Ig domain-containing protein</fullName>
    </submittedName>
</protein>
<dbReference type="InterPro" id="IPR017868">
    <property type="entry name" value="Filamin/ABP280_repeat-like"/>
</dbReference>
<keyword evidence="2" id="KW-1015">Disulfide bond</keyword>